<comment type="caution">
    <text evidence="2">The sequence shown here is derived from an EMBL/GenBank/DDBJ whole genome shotgun (WGS) entry which is preliminary data.</text>
</comment>
<dbReference type="InterPro" id="IPR039374">
    <property type="entry name" value="SIP_fam"/>
</dbReference>
<accession>A0A4Q4Z3P3</accession>
<dbReference type="InterPro" id="IPR007037">
    <property type="entry name" value="SIP_rossman_dom"/>
</dbReference>
<dbReference type="Pfam" id="PF04954">
    <property type="entry name" value="SIP"/>
    <property type="match status" value="1"/>
</dbReference>
<dbReference type="InterPro" id="IPR017938">
    <property type="entry name" value="Riboflavin_synthase-like_b-brl"/>
</dbReference>
<organism evidence="2 3">
    <name type="scientific">Nocardioides guangzhouensis</name>
    <dbReference type="NCBI Taxonomy" id="2497878"/>
    <lineage>
        <taxon>Bacteria</taxon>
        <taxon>Bacillati</taxon>
        <taxon>Actinomycetota</taxon>
        <taxon>Actinomycetes</taxon>
        <taxon>Propionibacteriales</taxon>
        <taxon>Nocardioidaceae</taxon>
        <taxon>Nocardioides</taxon>
    </lineage>
</organism>
<dbReference type="PANTHER" id="PTHR30157:SF0">
    <property type="entry name" value="NADPH-DEPENDENT FERRIC-CHELATE REDUCTASE"/>
    <property type="match status" value="1"/>
</dbReference>
<dbReference type="SUPFAM" id="SSF63380">
    <property type="entry name" value="Riboflavin synthase domain-like"/>
    <property type="match status" value="1"/>
</dbReference>
<name>A0A4Q4Z3P3_9ACTN</name>
<protein>
    <submittedName>
        <fullName evidence="2">Siderophore-interacting protein</fullName>
    </submittedName>
</protein>
<dbReference type="InterPro" id="IPR013113">
    <property type="entry name" value="SIP_FAD-bd"/>
</dbReference>
<dbReference type="Proteomes" id="UP000295198">
    <property type="component" value="Unassembled WGS sequence"/>
</dbReference>
<dbReference type="InterPro" id="IPR017927">
    <property type="entry name" value="FAD-bd_FR_type"/>
</dbReference>
<sequence length="261" mass="28087">MSTRAAQYSADVLRREQLSTHFVRLGLGGAGLAGFASTGIPDEWVALTVPGQFQTRYYTVRSWDGAELVLDVVVHDVGLVTEWASGDCAGDTVTVSEPKGSFDMPASAQWLLLVGDLTALPAMARIIESGPGVPVRAWAEVPDGEIDGYVAGDAELTWLAPPADAESATAEIVRGIDWPEGEGYFWMAGESAQMRAIRKHLMREVGLPHPAYDVMGYWRGGGQKRQPRAVDPGPIWTQGKAAGRTDDEIWAAYDAAREAGE</sequence>
<gene>
    <name evidence="2" type="ORF">EKO23_22855</name>
</gene>
<dbReference type="EMBL" id="SDKM01000058">
    <property type="protein sequence ID" value="RYP81865.1"/>
    <property type="molecule type" value="Genomic_DNA"/>
</dbReference>
<dbReference type="PROSITE" id="PS51384">
    <property type="entry name" value="FAD_FR"/>
    <property type="match status" value="1"/>
</dbReference>
<evidence type="ECO:0000259" key="1">
    <source>
        <dbReference type="PROSITE" id="PS51384"/>
    </source>
</evidence>
<keyword evidence="3" id="KW-1185">Reference proteome</keyword>
<evidence type="ECO:0000313" key="2">
    <source>
        <dbReference type="EMBL" id="RYP81865.1"/>
    </source>
</evidence>
<dbReference type="AlphaFoldDB" id="A0A4Q4Z3P3"/>
<dbReference type="InterPro" id="IPR039261">
    <property type="entry name" value="FNR_nucleotide-bd"/>
</dbReference>
<feature type="domain" description="FAD-binding FR-type" evidence="1">
    <location>
        <begin position="5"/>
        <end position="105"/>
    </location>
</feature>
<reference evidence="2 3" key="1">
    <citation type="submission" date="2019-01" db="EMBL/GenBank/DDBJ databases">
        <title>Nocardioides guangzhouensis sp. nov., an actinobacterium isolated from soil.</title>
        <authorList>
            <person name="Fu Y."/>
            <person name="Cai Y."/>
            <person name="Lin Z."/>
            <person name="Chen P."/>
        </authorList>
    </citation>
    <scope>NUCLEOTIDE SEQUENCE [LARGE SCALE GENOMIC DNA]</scope>
    <source>
        <strain evidence="2 3">130</strain>
    </source>
</reference>
<dbReference type="GO" id="GO:0016491">
    <property type="term" value="F:oxidoreductase activity"/>
    <property type="evidence" value="ECO:0007669"/>
    <property type="project" value="InterPro"/>
</dbReference>
<proteinExistence type="predicted"/>
<evidence type="ECO:0000313" key="3">
    <source>
        <dbReference type="Proteomes" id="UP000295198"/>
    </source>
</evidence>
<dbReference type="Gene3D" id="3.40.50.80">
    <property type="entry name" value="Nucleotide-binding domain of ferredoxin-NADP reductase (FNR) module"/>
    <property type="match status" value="1"/>
</dbReference>
<dbReference type="RefSeq" id="WP_134720796.1">
    <property type="nucleotide sequence ID" value="NZ_SDKM01000058.1"/>
</dbReference>
<dbReference type="Pfam" id="PF08021">
    <property type="entry name" value="FAD_binding_9"/>
    <property type="match status" value="1"/>
</dbReference>
<dbReference type="PANTHER" id="PTHR30157">
    <property type="entry name" value="FERRIC REDUCTASE, NADPH-DEPENDENT"/>
    <property type="match status" value="1"/>
</dbReference>
<dbReference type="OrthoDB" id="3291337at2"/>
<dbReference type="CDD" id="cd06193">
    <property type="entry name" value="siderophore_interacting"/>
    <property type="match status" value="1"/>
</dbReference>
<dbReference type="Gene3D" id="2.40.30.10">
    <property type="entry name" value="Translation factors"/>
    <property type="match status" value="1"/>
</dbReference>